<dbReference type="PANTHER" id="PTHR12141">
    <property type="entry name" value="ARFAPTIN-RELATED"/>
    <property type="match status" value="1"/>
</dbReference>
<evidence type="ECO:0000256" key="4">
    <source>
        <dbReference type="ARBA" id="ARBA00022599"/>
    </source>
</evidence>
<dbReference type="InterPro" id="IPR030798">
    <property type="entry name" value="Arfaptin_fam"/>
</dbReference>
<dbReference type="InterPro" id="IPR010504">
    <property type="entry name" value="AH_dom"/>
</dbReference>
<dbReference type="EMBL" id="LWCA01000025">
    <property type="protein sequence ID" value="OAF71759.1"/>
    <property type="molecule type" value="Genomic_DNA"/>
</dbReference>
<keyword evidence="17" id="KW-1185">Reference proteome</keyword>
<dbReference type="Gene3D" id="2.30.42.10">
    <property type="match status" value="1"/>
</dbReference>
<protein>
    <recommendedName>
        <fullName evidence="3">PRKCA-binding protein</fullName>
    </recommendedName>
    <alternativeName>
        <fullName evidence="10">Protein interacting with C kinase 1</fullName>
    </alternativeName>
    <alternativeName>
        <fullName evidence="9">Protein kinase C-alpha-binding protein</fullName>
    </alternativeName>
</protein>
<dbReference type="SMART" id="SM01015">
    <property type="entry name" value="Arfaptin"/>
    <property type="match status" value="1"/>
</dbReference>
<dbReference type="GO" id="GO:0006886">
    <property type="term" value="P:intracellular protein transport"/>
    <property type="evidence" value="ECO:0007669"/>
    <property type="project" value="TreeGrafter"/>
</dbReference>
<dbReference type="PROSITE" id="PS50106">
    <property type="entry name" value="PDZ"/>
    <property type="match status" value="1"/>
</dbReference>
<dbReference type="Gene3D" id="1.20.1270.60">
    <property type="entry name" value="Arfaptin homology (AH) domain/BAR domain"/>
    <property type="match status" value="1"/>
</dbReference>
<evidence type="ECO:0000256" key="12">
    <source>
        <dbReference type="ARBA" id="ARBA00034102"/>
    </source>
</evidence>
<comment type="function">
    <text evidence="11">Probable adapter protein that bind to and organize the subcellular localization of a variety of membrane proteins containing some PDZ recognition sequence. Involved in the clustering of various receptors, possibly by acting at the receptor internalization level. Plays a role in synaptic plasticity by regulating the trafficking and internalization of AMPA receptors. May be regulated upon PRKCA activation. May regulate ASIC1/ASIC3 channel. Regulates actin polymerization by inhibiting the actin-nucleating activity of the Arp2/3 complex; the function is competitive with nucleation promoting factors and is linked to neuronal morphology regulation and AMPA receptor (AMPAR) endocytosis. Via interaction with the Arp2/3 complex involved in regulation of synaptic plasicity of excitatory synapses and required for spine shrinkage during long-term depression (LTD). Involved in regulation of astrocyte morphology, antagonistic to Arp2/3 complex activator WASL/N-WASP function.</text>
</comment>
<keyword evidence="8" id="KW-0449">Lipoprotein</keyword>
<dbReference type="GO" id="GO:0003779">
    <property type="term" value="F:actin binding"/>
    <property type="evidence" value="ECO:0007669"/>
    <property type="project" value="UniProtKB-KW"/>
</dbReference>
<feature type="domain" description="AH" evidence="15">
    <location>
        <begin position="144"/>
        <end position="357"/>
    </location>
</feature>
<comment type="subunit">
    <text evidence="13">Monomer and homodimer. Interacts with CXADR. Interacts presynaptically with the glutamate receptors GRIA2, GRIA3, GRIK3, isoform 3 of GRIA4, isoform A of GRM4, GRM7 and GRM8; with NAPA and NAPB; and with BTG2. The interaction with NAPA and NAPB disrupts the interaction with GRIA2, conducting to the internalization of GRIA2. Interacts with PRKCA; with the amine transporters SLC6A2 and SLC6A3; with the channels ASIC1 and ASIC2; with the GTP-binding proteins ARF1 and ARF3; with the ephrin receptor tyrosine kinases EPHA7, EPHB1 and EPHB2; with ERBB2 and through its PDZ domain with the C-terminal tail of PRLHR. Interacts with UNC5A. Interacts (via AH domain) with NCS1/FREQ; in a calcium-dependent manner. Interacts with F-actin and associates with the ARP2/3 complex. Interacts (via PDZ domain) with ARF1 (activated); the interaction blocks Arp2/3 complex inhibition. Interacts with SORCS3.</text>
</comment>
<dbReference type="GO" id="GO:0043113">
    <property type="term" value="P:receptor clustering"/>
    <property type="evidence" value="ECO:0007669"/>
    <property type="project" value="TreeGrafter"/>
</dbReference>
<dbReference type="SMART" id="SM00228">
    <property type="entry name" value="PDZ"/>
    <property type="match status" value="1"/>
</dbReference>
<evidence type="ECO:0000256" key="11">
    <source>
        <dbReference type="ARBA" id="ARBA00033721"/>
    </source>
</evidence>
<dbReference type="GO" id="GO:0043005">
    <property type="term" value="C:neuron projection"/>
    <property type="evidence" value="ECO:0007669"/>
    <property type="project" value="UniProtKB-KW"/>
</dbReference>
<dbReference type="GO" id="GO:0005886">
    <property type="term" value="C:plasma membrane"/>
    <property type="evidence" value="ECO:0007669"/>
    <property type="project" value="GOC"/>
</dbReference>
<dbReference type="GO" id="GO:0008021">
    <property type="term" value="C:synaptic vesicle"/>
    <property type="evidence" value="ECO:0007669"/>
    <property type="project" value="TreeGrafter"/>
</dbReference>
<dbReference type="OrthoDB" id="5917245at2759"/>
<evidence type="ECO:0000313" key="17">
    <source>
        <dbReference type="Proteomes" id="UP000078046"/>
    </source>
</evidence>
<dbReference type="GO" id="GO:0019904">
    <property type="term" value="F:protein domain specific binding"/>
    <property type="evidence" value="ECO:0007669"/>
    <property type="project" value="InterPro"/>
</dbReference>
<proteinExistence type="predicted"/>
<evidence type="ECO:0000256" key="8">
    <source>
        <dbReference type="ARBA" id="ARBA00023288"/>
    </source>
</evidence>
<dbReference type="InterPro" id="IPR036034">
    <property type="entry name" value="PDZ_sf"/>
</dbReference>
<dbReference type="GO" id="GO:0034315">
    <property type="term" value="P:regulation of Arp2/3 complex-mediated actin nucleation"/>
    <property type="evidence" value="ECO:0007669"/>
    <property type="project" value="TreeGrafter"/>
</dbReference>
<comment type="caution">
    <text evidence="16">The sequence shown here is derived from an EMBL/GenBank/DDBJ whole genome shotgun (WGS) entry which is preliminary data.</text>
</comment>
<organism evidence="16 17">
    <name type="scientific">Intoshia linei</name>
    <dbReference type="NCBI Taxonomy" id="1819745"/>
    <lineage>
        <taxon>Eukaryota</taxon>
        <taxon>Metazoa</taxon>
        <taxon>Spiralia</taxon>
        <taxon>Lophotrochozoa</taxon>
        <taxon>Mesozoa</taxon>
        <taxon>Orthonectida</taxon>
        <taxon>Rhopaluridae</taxon>
        <taxon>Intoshia</taxon>
    </lineage>
</organism>
<sequence>MSYDYEDYYEEDCLGMHITSGSVKLKKDEKNVIGISIGGGSPYCPCLYIVQIFDNSPASISTCLEAGDEIVGINSYRVKGWNKSEVARIIQMIEGEVTIYYNKVHVNLKEGKSFDIVLKNLKHRLIENMSSNTADALGLSRAILCNDSLVKKMDEMEEVSSQYNGLMHHTEKYLRSFYAVAVSHKDLGYIMSEIGNREIQPNARTAFSKFGDVHIDMSKLGFSHIKKSKMMITDLKTYVNKAIPDTKLTVKKYLQAKFEYLSYCLKIKEMDDESANFNAIREPLYRVETGNYEYRMILRCRQHARKVFSDKRNDVMVKLELLDQKHVQDTAAQLLKLVESIAKYNEGCVKNLKGTKLFPLEIDITRCSFSKSNSFTTKLADKDETQSNSDSMSSMEPLFDVIGEKQNYDSTTLIDTS</sequence>
<keyword evidence="4" id="KW-0770">Synapse</keyword>
<evidence type="ECO:0000256" key="13">
    <source>
        <dbReference type="ARBA" id="ARBA00093501"/>
    </source>
</evidence>
<evidence type="ECO:0000256" key="5">
    <source>
        <dbReference type="ARBA" id="ARBA00022837"/>
    </source>
</evidence>
<dbReference type="Proteomes" id="UP000078046">
    <property type="component" value="Unassembled WGS sequence"/>
</dbReference>
<dbReference type="SUPFAM" id="SSF103657">
    <property type="entry name" value="BAR/IMD domain-like"/>
    <property type="match status" value="1"/>
</dbReference>
<evidence type="ECO:0000259" key="14">
    <source>
        <dbReference type="PROSITE" id="PS50106"/>
    </source>
</evidence>
<evidence type="ECO:0000256" key="3">
    <source>
        <dbReference type="ARBA" id="ARBA00017975"/>
    </source>
</evidence>
<dbReference type="SUPFAM" id="SSF50156">
    <property type="entry name" value="PDZ domain-like"/>
    <property type="match status" value="1"/>
</dbReference>
<evidence type="ECO:0000313" key="16">
    <source>
        <dbReference type="EMBL" id="OAF71759.1"/>
    </source>
</evidence>
<dbReference type="GO" id="GO:0014069">
    <property type="term" value="C:postsynaptic density"/>
    <property type="evidence" value="ECO:0007669"/>
    <property type="project" value="TreeGrafter"/>
</dbReference>
<dbReference type="GO" id="GO:0002092">
    <property type="term" value="P:positive regulation of receptor internalization"/>
    <property type="evidence" value="ECO:0007669"/>
    <property type="project" value="TreeGrafter"/>
</dbReference>
<dbReference type="GO" id="GO:0005543">
    <property type="term" value="F:phospholipid binding"/>
    <property type="evidence" value="ECO:0007669"/>
    <property type="project" value="TreeGrafter"/>
</dbReference>
<dbReference type="PROSITE" id="PS50870">
    <property type="entry name" value="AH"/>
    <property type="match status" value="1"/>
</dbReference>
<dbReference type="GO" id="GO:0048471">
    <property type="term" value="C:perinuclear region of cytoplasm"/>
    <property type="evidence" value="ECO:0007669"/>
    <property type="project" value="UniProtKB-SubCell"/>
</dbReference>
<feature type="domain" description="PDZ" evidence="14">
    <location>
        <begin position="22"/>
        <end position="105"/>
    </location>
</feature>
<evidence type="ECO:0000256" key="2">
    <source>
        <dbReference type="ARBA" id="ARBA00004635"/>
    </source>
</evidence>
<gene>
    <name evidence="16" type="ORF">A3Q56_00466</name>
</gene>
<dbReference type="Pfam" id="PF00595">
    <property type="entry name" value="PDZ"/>
    <property type="match status" value="1"/>
</dbReference>
<dbReference type="PANTHER" id="PTHR12141:SF1">
    <property type="entry name" value="PRKCA-BINDING PROTEIN"/>
    <property type="match status" value="1"/>
</dbReference>
<dbReference type="InterPro" id="IPR027267">
    <property type="entry name" value="AH/BAR_dom_sf"/>
</dbReference>
<dbReference type="GO" id="GO:0032588">
    <property type="term" value="C:trans-Golgi network membrane"/>
    <property type="evidence" value="ECO:0007669"/>
    <property type="project" value="TreeGrafter"/>
</dbReference>
<evidence type="ECO:0000256" key="9">
    <source>
        <dbReference type="ARBA" id="ARBA00031097"/>
    </source>
</evidence>
<dbReference type="FunFam" id="2.30.42.10:FF:000073">
    <property type="entry name" value="Interacting with PRKCA"/>
    <property type="match status" value="1"/>
</dbReference>
<keyword evidence="5" id="KW-0106">Calcium</keyword>
<reference evidence="16 17" key="1">
    <citation type="submission" date="2016-04" db="EMBL/GenBank/DDBJ databases">
        <title>The genome of Intoshia linei affirms orthonectids as highly simplified spiralians.</title>
        <authorList>
            <person name="Mikhailov K.V."/>
            <person name="Slusarev G.S."/>
            <person name="Nikitin M.A."/>
            <person name="Logacheva M.D."/>
            <person name="Penin A."/>
            <person name="Aleoshin V."/>
            <person name="Panchin Y.V."/>
        </authorList>
    </citation>
    <scope>NUCLEOTIDE SEQUENCE [LARGE SCALE GENOMIC DNA]</scope>
    <source>
        <strain evidence="16">Intl2013</strain>
        <tissue evidence="16">Whole animal</tissue>
    </source>
</reference>
<dbReference type="AlphaFoldDB" id="A0A177BBQ4"/>
<evidence type="ECO:0000256" key="7">
    <source>
        <dbReference type="ARBA" id="ARBA00023203"/>
    </source>
</evidence>
<dbReference type="GO" id="GO:0005080">
    <property type="term" value="F:protein kinase C binding"/>
    <property type="evidence" value="ECO:0007669"/>
    <property type="project" value="TreeGrafter"/>
</dbReference>
<dbReference type="CDD" id="cd06722">
    <property type="entry name" value="PDZ_PICK1-like"/>
    <property type="match status" value="1"/>
</dbReference>
<name>A0A177BBQ4_9BILA</name>
<dbReference type="Pfam" id="PF06456">
    <property type="entry name" value="Arfaptin"/>
    <property type="match status" value="1"/>
</dbReference>
<comment type="subcellular location">
    <subcellularLocation>
        <location evidence="1">Cytoplasm</location>
        <location evidence="1">Perinuclear region</location>
    </subcellularLocation>
    <subcellularLocation>
        <location evidence="2">Membrane</location>
        <topology evidence="2">Lipid-anchor</topology>
    </subcellularLocation>
    <subcellularLocation>
        <location evidence="12">Synapse</location>
        <location evidence="12">Synaptosome</location>
    </subcellularLocation>
</comment>
<accession>A0A177BBQ4</accession>
<keyword evidence="4" id="KW-0771">Synaptosome</keyword>
<evidence type="ECO:0000256" key="1">
    <source>
        <dbReference type="ARBA" id="ARBA00004556"/>
    </source>
</evidence>
<keyword evidence="6" id="KW-0564">Palmitate</keyword>
<dbReference type="GO" id="GO:0097062">
    <property type="term" value="P:dendritic spine maintenance"/>
    <property type="evidence" value="ECO:0007669"/>
    <property type="project" value="TreeGrafter"/>
</dbReference>
<evidence type="ECO:0000256" key="6">
    <source>
        <dbReference type="ARBA" id="ARBA00023139"/>
    </source>
</evidence>
<evidence type="ECO:0000256" key="10">
    <source>
        <dbReference type="ARBA" id="ARBA00032804"/>
    </source>
</evidence>
<evidence type="ECO:0000259" key="15">
    <source>
        <dbReference type="PROSITE" id="PS50870"/>
    </source>
</evidence>
<dbReference type="GO" id="GO:0098842">
    <property type="term" value="C:postsynaptic early endosome"/>
    <property type="evidence" value="ECO:0007669"/>
    <property type="project" value="TreeGrafter"/>
</dbReference>
<dbReference type="InterPro" id="IPR001478">
    <property type="entry name" value="PDZ"/>
</dbReference>
<keyword evidence="7" id="KW-0009">Actin-binding</keyword>